<feature type="transmembrane region" description="Helical" evidence="8">
    <location>
        <begin position="121"/>
        <end position="142"/>
    </location>
</feature>
<name>A0A9D1K5Q0_9FIRM</name>
<keyword evidence="6" id="KW-0813">Transport</keyword>
<feature type="transmembrane region" description="Helical" evidence="8">
    <location>
        <begin position="162"/>
        <end position="181"/>
    </location>
</feature>
<evidence type="ECO:0000256" key="2">
    <source>
        <dbReference type="ARBA" id="ARBA00022475"/>
    </source>
</evidence>
<keyword evidence="5 8" id="KW-0472">Membrane</keyword>
<protein>
    <submittedName>
        <fullName evidence="10">MotA/TolQ/ExbB proton channel family protein</fullName>
    </submittedName>
</protein>
<dbReference type="Proteomes" id="UP000824140">
    <property type="component" value="Unassembled WGS sequence"/>
</dbReference>
<accession>A0A9D1K5Q0</accession>
<dbReference type="GO" id="GO:0005886">
    <property type="term" value="C:plasma membrane"/>
    <property type="evidence" value="ECO:0007669"/>
    <property type="project" value="UniProtKB-SubCell"/>
</dbReference>
<sequence>MNWVQNLLGSASVADVLVYAAIIAIFVLGIVKCVTPVLNTRRLLLRAIRNIKAGDNAKISWQDDKFLGKGSLYPHWSEYLNNLFFADGAYHNASAIEDYINEETVIEEPGRSVLADAIPGILVSLGFLGTLIGLSTGLANFSMEDSSAVQISIETLIPSMRYAFMTSIFGVIGSIFFTMIVRMTNGFASHALTEFYSAMKGRAGVLSVDPMTQVAIYQQEQTALIQKLERELSASIEAGIRPLQKSLNEFMSVSTSEQMRFLNAVVERFVDQMDQSLKGQLRNFAVTLDETCRHHEEVQESYKANLAQLERMAREIAQYEKLSDQMVGKLDGYLNRLSAAQSRLEDSYRRVSSSVEQMEGVAQKQNNYLQTVTAAQTEISKAATLFQQASEKYTALFSENFQKSTQAILKASSNMDTSAKAMDAGAKSLESAHKALVGQINKDLRETLEIFDQNMQHIVNQLGVAVNEISSSVENLPRAVGGTARVFEQQLNEMIATLQRAQAALDDAVARMR</sequence>
<reference evidence="10" key="1">
    <citation type="submission" date="2020-10" db="EMBL/GenBank/DDBJ databases">
        <authorList>
            <person name="Gilroy R."/>
        </authorList>
    </citation>
    <scope>NUCLEOTIDE SEQUENCE</scope>
    <source>
        <strain evidence="10">13766</strain>
    </source>
</reference>
<dbReference type="Pfam" id="PF01618">
    <property type="entry name" value="MotA_ExbB"/>
    <property type="match status" value="1"/>
</dbReference>
<dbReference type="InterPro" id="IPR002898">
    <property type="entry name" value="MotA_ExbB_proton_chnl"/>
</dbReference>
<evidence type="ECO:0000259" key="9">
    <source>
        <dbReference type="Pfam" id="PF01618"/>
    </source>
</evidence>
<evidence type="ECO:0000256" key="4">
    <source>
        <dbReference type="ARBA" id="ARBA00022989"/>
    </source>
</evidence>
<evidence type="ECO:0000256" key="5">
    <source>
        <dbReference type="ARBA" id="ARBA00023136"/>
    </source>
</evidence>
<keyword evidence="2" id="KW-1003">Cell membrane</keyword>
<evidence type="ECO:0000256" key="6">
    <source>
        <dbReference type="RuleBase" id="RU004057"/>
    </source>
</evidence>
<comment type="similarity">
    <text evidence="6">Belongs to the exbB/tolQ family.</text>
</comment>
<keyword evidence="6" id="KW-0653">Protein transport</keyword>
<feature type="domain" description="MotA/TolQ/ExbB proton channel" evidence="9">
    <location>
        <begin position="94"/>
        <end position="190"/>
    </location>
</feature>
<evidence type="ECO:0000256" key="1">
    <source>
        <dbReference type="ARBA" id="ARBA00004651"/>
    </source>
</evidence>
<evidence type="ECO:0000256" key="8">
    <source>
        <dbReference type="SAM" id="Phobius"/>
    </source>
</evidence>
<dbReference type="SUPFAM" id="SSF58104">
    <property type="entry name" value="Methyl-accepting chemotaxis protein (MCP) signaling domain"/>
    <property type="match status" value="1"/>
</dbReference>
<organism evidence="10 11">
    <name type="scientific">Candidatus Alectryocaccomicrobium excrementavium</name>
    <dbReference type="NCBI Taxonomy" id="2840668"/>
    <lineage>
        <taxon>Bacteria</taxon>
        <taxon>Bacillati</taxon>
        <taxon>Bacillota</taxon>
        <taxon>Clostridia</taxon>
        <taxon>Candidatus Alectryocaccomicrobium</taxon>
    </lineage>
</organism>
<dbReference type="AlphaFoldDB" id="A0A9D1K5Q0"/>
<gene>
    <name evidence="10" type="ORF">IAA84_06030</name>
</gene>
<dbReference type="EMBL" id="DVJN01000117">
    <property type="protein sequence ID" value="HIS92561.1"/>
    <property type="molecule type" value="Genomic_DNA"/>
</dbReference>
<feature type="transmembrane region" description="Helical" evidence="8">
    <location>
        <begin position="16"/>
        <end position="39"/>
    </location>
</feature>
<keyword evidence="7" id="KW-0175">Coiled coil</keyword>
<feature type="coiled-coil region" evidence="7">
    <location>
        <begin position="292"/>
        <end position="322"/>
    </location>
</feature>
<proteinExistence type="inferred from homology"/>
<comment type="caution">
    <text evidence="10">The sequence shown here is derived from an EMBL/GenBank/DDBJ whole genome shotgun (WGS) entry which is preliminary data.</text>
</comment>
<evidence type="ECO:0000256" key="3">
    <source>
        <dbReference type="ARBA" id="ARBA00022692"/>
    </source>
</evidence>
<dbReference type="GO" id="GO:0015031">
    <property type="term" value="P:protein transport"/>
    <property type="evidence" value="ECO:0007669"/>
    <property type="project" value="UniProtKB-KW"/>
</dbReference>
<evidence type="ECO:0000256" key="7">
    <source>
        <dbReference type="SAM" id="Coils"/>
    </source>
</evidence>
<keyword evidence="4 8" id="KW-1133">Transmembrane helix</keyword>
<evidence type="ECO:0000313" key="11">
    <source>
        <dbReference type="Proteomes" id="UP000824140"/>
    </source>
</evidence>
<reference evidence="10" key="2">
    <citation type="journal article" date="2021" name="PeerJ">
        <title>Extensive microbial diversity within the chicken gut microbiome revealed by metagenomics and culture.</title>
        <authorList>
            <person name="Gilroy R."/>
            <person name="Ravi A."/>
            <person name="Getino M."/>
            <person name="Pursley I."/>
            <person name="Horton D.L."/>
            <person name="Alikhan N.F."/>
            <person name="Baker D."/>
            <person name="Gharbi K."/>
            <person name="Hall N."/>
            <person name="Watson M."/>
            <person name="Adriaenssens E.M."/>
            <person name="Foster-Nyarko E."/>
            <person name="Jarju S."/>
            <person name="Secka A."/>
            <person name="Antonio M."/>
            <person name="Oren A."/>
            <person name="Chaudhuri R.R."/>
            <person name="La Ragione R."/>
            <person name="Hildebrand F."/>
            <person name="Pallen M.J."/>
        </authorList>
    </citation>
    <scope>NUCLEOTIDE SEQUENCE</scope>
    <source>
        <strain evidence="10">13766</strain>
    </source>
</reference>
<evidence type="ECO:0000313" key="10">
    <source>
        <dbReference type="EMBL" id="HIS92561.1"/>
    </source>
</evidence>
<comment type="subcellular location">
    <subcellularLocation>
        <location evidence="1">Cell membrane</location>
        <topology evidence="1">Multi-pass membrane protein</topology>
    </subcellularLocation>
    <subcellularLocation>
        <location evidence="6">Membrane</location>
        <topology evidence="6">Multi-pass membrane protein</topology>
    </subcellularLocation>
</comment>
<feature type="coiled-coil region" evidence="7">
    <location>
        <begin position="484"/>
        <end position="511"/>
    </location>
</feature>
<keyword evidence="3 8" id="KW-0812">Transmembrane</keyword>